<keyword evidence="8" id="KW-0496">Mitochondrion</keyword>
<dbReference type="PANTHER" id="PTHR13453">
    <property type="entry name" value="KAT8 REGULATORY NSL COMPLEX SUBUNIT 2"/>
    <property type="match status" value="1"/>
</dbReference>
<dbReference type="Pfam" id="PF13891">
    <property type="entry name" value="zf-C3HC3H_KANSL2"/>
    <property type="match status" value="2"/>
</dbReference>
<evidence type="ECO:0000256" key="7">
    <source>
        <dbReference type="ARBA" id="ARBA00022853"/>
    </source>
</evidence>
<evidence type="ECO:0000313" key="17">
    <source>
        <dbReference type="Proteomes" id="UP000494165"/>
    </source>
</evidence>
<evidence type="ECO:0000256" key="2">
    <source>
        <dbReference type="ARBA" id="ARBA00004173"/>
    </source>
</evidence>
<feature type="region of interest" description="Disordered" evidence="14">
    <location>
        <begin position="479"/>
        <end position="574"/>
    </location>
</feature>
<comment type="subunit">
    <text evidence="13">Component of the NSL complex at least composed of KAT8/MOF, KANSL1, KANSL2, KANSL3, MCRS1, PHF20, OGT1/OGT, WDR5 and HCFC1.</text>
</comment>
<sequence length="574" mass="64404">MPQCLRLRLQPEPVSCHTHTLTITPPPFSIFALTTASVRLRQFSHRFGQVNTVQMLRFEDENSKLKDQTPCAGIRADLKATKKPKMQRTPARTSYASSQTAGKAGRQSENCIQGNCNQARHEISPYCFRHILQDPAAPYKQCAYTYNSTGKRCLNIAPKIDKKDRYCAEHSRKALAMRLRSGRQRAPKETADTLLHSLNHYIPHPGKVINPFEDIEATKLNNGVARVLDLASDSDSEPSEGGNVTLDAAWSGDSESEGDSADSDMDDPLRHAGVYTEEEVVAQAKESMIRLQNLYVREFRSLQFKLREQRRHYLAAIKKEKETMMSIHQQPKASSEEQSAYKKLQALNRYHKLFGVEAVLHKREKDRKVQALLSSHPNRQSHASRCTFTEGGVKCDDKAMPYAKLCLKHILNDSQQLLLRPCGAVQADLPPCQEPVLAIFPNTFCPCHAKVPKHNFPPPEVSDPESPEDMELDILPKVEDKSYPDMSKFKAGNSSVGLADLTPPSRKPYSESSSTSSSEKQRDGGQKEVHSRRKQDLSETRDIPHEISDSDATTLTADDSYRSTNSPDFLAMDT</sequence>
<evidence type="ECO:0000256" key="11">
    <source>
        <dbReference type="ARBA" id="ARBA00033378"/>
    </source>
</evidence>
<evidence type="ECO:0000256" key="12">
    <source>
        <dbReference type="ARBA" id="ARBA00093359"/>
    </source>
</evidence>
<feature type="domain" description="KANL2-like probable zinc-finger" evidence="15">
    <location>
        <begin position="111"/>
        <end position="171"/>
    </location>
</feature>
<reference evidence="16 17" key="1">
    <citation type="submission" date="2020-04" db="EMBL/GenBank/DDBJ databases">
        <authorList>
            <person name="Alioto T."/>
            <person name="Alioto T."/>
            <person name="Gomez Garrido J."/>
        </authorList>
    </citation>
    <scope>NUCLEOTIDE SEQUENCE [LARGE SCALE GENOMIC DNA]</scope>
</reference>
<evidence type="ECO:0000256" key="4">
    <source>
        <dbReference type="ARBA" id="ARBA00022499"/>
    </source>
</evidence>
<evidence type="ECO:0000259" key="15">
    <source>
        <dbReference type="Pfam" id="PF13891"/>
    </source>
</evidence>
<keyword evidence="5" id="KW-0597">Phosphoprotein</keyword>
<keyword evidence="4" id="KW-1017">Isopeptide bond</keyword>
<feature type="compositionally biased region" description="Polar residues" evidence="14">
    <location>
        <begin position="90"/>
        <end position="109"/>
    </location>
</feature>
<evidence type="ECO:0000256" key="13">
    <source>
        <dbReference type="ARBA" id="ARBA00093543"/>
    </source>
</evidence>
<evidence type="ECO:0000256" key="1">
    <source>
        <dbReference type="ARBA" id="ARBA00004123"/>
    </source>
</evidence>
<accession>A0A8S1E049</accession>
<dbReference type="GO" id="GO:0005634">
    <property type="term" value="C:nucleus"/>
    <property type="evidence" value="ECO:0007669"/>
    <property type="project" value="UniProtKB-SubCell"/>
</dbReference>
<feature type="compositionally biased region" description="Acidic residues" evidence="14">
    <location>
        <begin position="254"/>
        <end position="266"/>
    </location>
</feature>
<gene>
    <name evidence="16" type="ORF">CLODIP_2_CD08327</name>
</gene>
<dbReference type="GO" id="GO:0006325">
    <property type="term" value="P:chromatin organization"/>
    <property type="evidence" value="ECO:0007669"/>
    <property type="project" value="UniProtKB-KW"/>
</dbReference>
<protein>
    <recommendedName>
        <fullName evidence="3">KAT8 regulatory NSL complex subunit 2</fullName>
    </recommendedName>
    <alternativeName>
        <fullName evidence="11">NSL complex protein NSL2</fullName>
    </alternativeName>
    <alternativeName>
        <fullName evidence="10">Non-specific lethal 2 homolog</fullName>
    </alternativeName>
</protein>
<proteinExistence type="predicted"/>
<comment type="caution">
    <text evidence="16">The sequence shown here is derived from an EMBL/GenBank/DDBJ whole genome shotgun (WGS) entry which is preliminary data.</text>
</comment>
<keyword evidence="7" id="KW-0156">Chromatin regulator</keyword>
<dbReference type="InterPro" id="IPR025927">
    <property type="entry name" value="Znf_KANL2-like"/>
</dbReference>
<keyword evidence="9" id="KW-0539">Nucleus</keyword>
<evidence type="ECO:0000256" key="8">
    <source>
        <dbReference type="ARBA" id="ARBA00023128"/>
    </source>
</evidence>
<evidence type="ECO:0000313" key="16">
    <source>
        <dbReference type="EMBL" id="CAB3383626.1"/>
    </source>
</evidence>
<evidence type="ECO:0000256" key="6">
    <source>
        <dbReference type="ARBA" id="ARBA00022843"/>
    </source>
</evidence>
<dbReference type="EMBL" id="CADEPI010000317">
    <property type="protein sequence ID" value="CAB3383626.1"/>
    <property type="molecule type" value="Genomic_DNA"/>
</dbReference>
<dbReference type="Proteomes" id="UP000494165">
    <property type="component" value="Unassembled WGS sequence"/>
</dbReference>
<dbReference type="InterPro" id="IPR026316">
    <property type="entry name" value="NSL2"/>
</dbReference>
<keyword evidence="6" id="KW-0832">Ubl conjugation</keyword>
<dbReference type="GO" id="GO:0005739">
    <property type="term" value="C:mitochondrion"/>
    <property type="evidence" value="ECO:0007669"/>
    <property type="project" value="UniProtKB-SubCell"/>
</dbReference>
<evidence type="ECO:0000256" key="3">
    <source>
        <dbReference type="ARBA" id="ARBA00015508"/>
    </source>
</evidence>
<dbReference type="PANTHER" id="PTHR13453:SF1">
    <property type="entry name" value="KAT8 REGULATORY NSL COMPLEX SUBUNIT 2"/>
    <property type="match status" value="1"/>
</dbReference>
<evidence type="ECO:0000256" key="5">
    <source>
        <dbReference type="ARBA" id="ARBA00022553"/>
    </source>
</evidence>
<feature type="region of interest" description="Disordered" evidence="14">
    <location>
        <begin position="81"/>
        <end position="109"/>
    </location>
</feature>
<evidence type="ECO:0000256" key="9">
    <source>
        <dbReference type="ARBA" id="ARBA00023242"/>
    </source>
</evidence>
<feature type="region of interest" description="Disordered" evidence="14">
    <location>
        <begin position="232"/>
        <end position="269"/>
    </location>
</feature>
<evidence type="ECO:0000256" key="10">
    <source>
        <dbReference type="ARBA" id="ARBA00032947"/>
    </source>
</evidence>
<comment type="subcellular location">
    <subcellularLocation>
        <location evidence="2">Mitochondrion</location>
    </subcellularLocation>
    <subcellularLocation>
        <location evidence="1">Nucleus</location>
    </subcellularLocation>
</comment>
<dbReference type="OrthoDB" id="677315at2759"/>
<dbReference type="GO" id="GO:0044545">
    <property type="term" value="C:NSL complex"/>
    <property type="evidence" value="ECO:0007669"/>
    <property type="project" value="TreeGrafter"/>
</dbReference>
<evidence type="ECO:0000256" key="14">
    <source>
        <dbReference type="SAM" id="MobiDB-lite"/>
    </source>
</evidence>
<organism evidence="16 17">
    <name type="scientific">Cloeon dipterum</name>
    <dbReference type="NCBI Taxonomy" id="197152"/>
    <lineage>
        <taxon>Eukaryota</taxon>
        <taxon>Metazoa</taxon>
        <taxon>Ecdysozoa</taxon>
        <taxon>Arthropoda</taxon>
        <taxon>Hexapoda</taxon>
        <taxon>Insecta</taxon>
        <taxon>Pterygota</taxon>
        <taxon>Palaeoptera</taxon>
        <taxon>Ephemeroptera</taxon>
        <taxon>Pisciforma</taxon>
        <taxon>Baetidae</taxon>
        <taxon>Cloeon</taxon>
    </lineage>
</organism>
<keyword evidence="17" id="KW-1185">Reference proteome</keyword>
<feature type="domain" description="KANL2-like probable zinc-finger" evidence="15">
    <location>
        <begin position="387"/>
        <end position="449"/>
    </location>
</feature>
<feature type="compositionally biased region" description="Basic and acidic residues" evidence="14">
    <location>
        <begin position="519"/>
        <end position="548"/>
    </location>
</feature>
<comment type="function">
    <text evidence="12">Non-catalytic component of the NSL histone acetyltransferase complex, a multiprotein complex that mediates histone H4 acetylation at 'Lys-5'- and 'Lys-8' (H4K5ac and H4K8ac) at transcription start sites and promotes transcription initiation. Required for NSL complex stability and for transcription of intraciliary transport genes in both ciliated and non-ciliated cells by regulating histone H4 acetylation at 'Lys-5'- and 'Lys-12' (H4K5ac and H4K12ac). This is necessary for cilium assembly in ciliated cells and for organization of the microtubule cytoskeleton in non-ciliated cells. Required within the NSL complex to maintain nuclear architecture stability by promoting KAT8-mediated acetylation of lamin LMNA.</text>
</comment>
<dbReference type="AlphaFoldDB" id="A0A8S1E049"/>
<name>A0A8S1E049_9INSE</name>